<reference evidence="2 3" key="1">
    <citation type="submission" date="2019-11" db="EMBL/GenBank/DDBJ databases">
        <title>Whole genome sequence of Oryza granulata.</title>
        <authorList>
            <person name="Li W."/>
        </authorList>
    </citation>
    <scope>NUCLEOTIDE SEQUENCE [LARGE SCALE GENOMIC DNA]</scope>
    <source>
        <strain evidence="3">cv. Menghai</strain>
        <tissue evidence="2">Leaf</tissue>
    </source>
</reference>
<protein>
    <submittedName>
        <fullName evidence="2">Uncharacterized protein</fullName>
    </submittedName>
</protein>
<evidence type="ECO:0000313" key="2">
    <source>
        <dbReference type="EMBL" id="KAF0897467.1"/>
    </source>
</evidence>
<dbReference type="AlphaFoldDB" id="A0A6G1CBT9"/>
<proteinExistence type="predicted"/>
<dbReference type="EMBL" id="SPHZ02000010">
    <property type="protein sequence ID" value="KAF0897467.1"/>
    <property type="molecule type" value="Genomic_DNA"/>
</dbReference>
<feature type="compositionally biased region" description="Polar residues" evidence="1">
    <location>
        <begin position="1"/>
        <end position="14"/>
    </location>
</feature>
<feature type="region of interest" description="Disordered" evidence="1">
    <location>
        <begin position="1"/>
        <end position="28"/>
    </location>
</feature>
<dbReference type="Proteomes" id="UP000479710">
    <property type="component" value="Unassembled WGS sequence"/>
</dbReference>
<name>A0A6G1CBT9_9ORYZ</name>
<evidence type="ECO:0000256" key="1">
    <source>
        <dbReference type="SAM" id="MobiDB-lite"/>
    </source>
</evidence>
<evidence type="ECO:0000313" key="3">
    <source>
        <dbReference type="Proteomes" id="UP000479710"/>
    </source>
</evidence>
<gene>
    <name evidence="2" type="ORF">E2562_037514</name>
</gene>
<keyword evidence="3" id="KW-1185">Reference proteome</keyword>
<comment type="caution">
    <text evidence="2">The sequence shown here is derived from an EMBL/GenBank/DDBJ whole genome shotgun (WGS) entry which is preliminary data.</text>
</comment>
<feature type="compositionally biased region" description="Acidic residues" evidence="1">
    <location>
        <begin position="16"/>
        <end position="28"/>
    </location>
</feature>
<sequence length="85" mass="9922">MEWLSSARSESTPILDQEETREEIDEIEQDHHLPTNVVIDNVLIDMSGERFIESPINTWAIHRIWGRWSTHSFGVVMLELYLAEA</sequence>
<organism evidence="2 3">
    <name type="scientific">Oryza meyeriana var. granulata</name>
    <dbReference type="NCBI Taxonomy" id="110450"/>
    <lineage>
        <taxon>Eukaryota</taxon>
        <taxon>Viridiplantae</taxon>
        <taxon>Streptophyta</taxon>
        <taxon>Embryophyta</taxon>
        <taxon>Tracheophyta</taxon>
        <taxon>Spermatophyta</taxon>
        <taxon>Magnoliopsida</taxon>
        <taxon>Liliopsida</taxon>
        <taxon>Poales</taxon>
        <taxon>Poaceae</taxon>
        <taxon>BOP clade</taxon>
        <taxon>Oryzoideae</taxon>
        <taxon>Oryzeae</taxon>
        <taxon>Oryzinae</taxon>
        <taxon>Oryza</taxon>
        <taxon>Oryza meyeriana</taxon>
    </lineage>
</organism>
<accession>A0A6G1CBT9</accession>